<dbReference type="Pfam" id="PF00392">
    <property type="entry name" value="GntR"/>
    <property type="match status" value="1"/>
</dbReference>
<dbReference type="Proteomes" id="UP000233786">
    <property type="component" value="Unassembled WGS sequence"/>
</dbReference>
<dbReference type="SMART" id="SM00866">
    <property type="entry name" value="UTRA"/>
    <property type="match status" value="1"/>
</dbReference>
<name>A0A2N3XXA4_SACSN</name>
<dbReference type="InterPro" id="IPR036390">
    <property type="entry name" value="WH_DNA-bd_sf"/>
</dbReference>
<reference evidence="5" key="1">
    <citation type="submission" date="2017-12" db="EMBL/GenBank/DDBJ databases">
        <title>Sequencing the genomes of 1000 Actinobacteria strains.</title>
        <authorList>
            <person name="Klenk H.-P."/>
        </authorList>
    </citation>
    <scope>NUCLEOTIDE SEQUENCE [LARGE SCALE GENOMIC DNA]</scope>
    <source>
        <strain evidence="5">DSM 44228</strain>
    </source>
</reference>
<dbReference type="AlphaFoldDB" id="A0A2N3XXA4"/>
<dbReference type="OrthoDB" id="3615556at2"/>
<dbReference type="GO" id="GO:0003700">
    <property type="term" value="F:DNA-binding transcription factor activity"/>
    <property type="evidence" value="ECO:0007669"/>
    <property type="project" value="InterPro"/>
</dbReference>
<keyword evidence="1" id="KW-0805">Transcription regulation</keyword>
<organism evidence="5 6">
    <name type="scientific">Saccharopolyspora spinosa</name>
    <dbReference type="NCBI Taxonomy" id="60894"/>
    <lineage>
        <taxon>Bacteria</taxon>
        <taxon>Bacillati</taxon>
        <taxon>Actinomycetota</taxon>
        <taxon>Actinomycetes</taxon>
        <taxon>Pseudonocardiales</taxon>
        <taxon>Pseudonocardiaceae</taxon>
        <taxon>Saccharopolyspora</taxon>
    </lineage>
</organism>
<dbReference type="RefSeq" id="WP_010694993.1">
    <property type="nucleotide sequence ID" value="NZ_CP061007.1"/>
</dbReference>
<feature type="domain" description="HTH gntR-type" evidence="4">
    <location>
        <begin position="4"/>
        <end position="72"/>
    </location>
</feature>
<dbReference type="PRINTS" id="PR00035">
    <property type="entry name" value="HTHGNTR"/>
</dbReference>
<gene>
    <name evidence="5" type="ORF">A8926_2989</name>
</gene>
<accession>A0A2N3XXA4</accession>
<dbReference type="Gene3D" id="1.10.10.10">
    <property type="entry name" value="Winged helix-like DNA-binding domain superfamily/Winged helix DNA-binding domain"/>
    <property type="match status" value="1"/>
</dbReference>
<dbReference type="SUPFAM" id="SSF64288">
    <property type="entry name" value="Chorismate lyase-like"/>
    <property type="match status" value="1"/>
</dbReference>
<dbReference type="GO" id="GO:0045892">
    <property type="term" value="P:negative regulation of DNA-templated transcription"/>
    <property type="evidence" value="ECO:0007669"/>
    <property type="project" value="TreeGrafter"/>
</dbReference>
<comment type="caution">
    <text evidence="5">The sequence shown here is derived from an EMBL/GenBank/DDBJ whole genome shotgun (WGS) entry which is preliminary data.</text>
</comment>
<dbReference type="InterPro" id="IPR000524">
    <property type="entry name" value="Tscrpt_reg_HTH_GntR"/>
</dbReference>
<dbReference type="CDD" id="cd07377">
    <property type="entry name" value="WHTH_GntR"/>
    <property type="match status" value="1"/>
</dbReference>
<dbReference type="PROSITE" id="PS50949">
    <property type="entry name" value="HTH_GNTR"/>
    <property type="match status" value="1"/>
</dbReference>
<dbReference type="InterPro" id="IPR028978">
    <property type="entry name" value="Chorismate_lyase_/UTRA_dom_sf"/>
</dbReference>
<keyword evidence="3" id="KW-0804">Transcription</keyword>
<dbReference type="InterPro" id="IPR036388">
    <property type="entry name" value="WH-like_DNA-bd_sf"/>
</dbReference>
<evidence type="ECO:0000259" key="4">
    <source>
        <dbReference type="PROSITE" id="PS50949"/>
    </source>
</evidence>
<dbReference type="InterPro" id="IPR050679">
    <property type="entry name" value="Bact_HTH_transcr_reg"/>
</dbReference>
<proteinExistence type="predicted"/>
<dbReference type="Pfam" id="PF07702">
    <property type="entry name" value="UTRA"/>
    <property type="match status" value="1"/>
</dbReference>
<dbReference type="STRING" id="994479.GCA_000194155_02452"/>
<evidence type="ECO:0000313" key="5">
    <source>
        <dbReference type="EMBL" id="PKW15296.1"/>
    </source>
</evidence>
<keyword evidence="6" id="KW-1185">Reference proteome</keyword>
<dbReference type="SMART" id="SM00345">
    <property type="entry name" value="HTH_GNTR"/>
    <property type="match status" value="1"/>
</dbReference>
<evidence type="ECO:0000313" key="6">
    <source>
        <dbReference type="Proteomes" id="UP000233786"/>
    </source>
</evidence>
<dbReference type="PANTHER" id="PTHR44846:SF17">
    <property type="entry name" value="GNTR-FAMILY TRANSCRIPTIONAL REGULATOR"/>
    <property type="match status" value="1"/>
</dbReference>
<dbReference type="SUPFAM" id="SSF46785">
    <property type="entry name" value="Winged helix' DNA-binding domain"/>
    <property type="match status" value="1"/>
</dbReference>
<dbReference type="PANTHER" id="PTHR44846">
    <property type="entry name" value="MANNOSYL-D-GLYCERATE TRANSPORT/METABOLISM SYSTEM REPRESSOR MNGR-RELATED"/>
    <property type="match status" value="1"/>
</dbReference>
<dbReference type="InterPro" id="IPR011663">
    <property type="entry name" value="UTRA"/>
</dbReference>
<sequence>MNAAARYKEIAEILRGEIASGAWAVGDKLPSEPELIQRFDASRTTVRQALAELRDAGLVRMRHGVGVFVASPRVVKRLDSRERLSRARRERNEGAFLAEAQVQGFAPATSVRVWFEPAQDFAEVFGMDETAEVCVRDRVMTADGQPVMLAVSRYPREITRGTAVEEEDTGPGGVFARLEDLGFPVTNHEEIVGAKMPDANEKQALGLGRGPVLTVQRLTYSNGHLVEVNDMVMPAESYELRYAWDAD</sequence>
<protein>
    <submittedName>
        <fullName evidence="5">GntR family transcriptional regulator</fullName>
    </submittedName>
</protein>
<dbReference type="GO" id="GO:0003677">
    <property type="term" value="F:DNA binding"/>
    <property type="evidence" value="ECO:0007669"/>
    <property type="project" value="UniProtKB-KW"/>
</dbReference>
<keyword evidence="2" id="KW-0238">DNA-binding</keyword>
<dbReference type="EMBL" id="PJNB01000001">
    <property type="protein sequence ID" value="PKW15296.1"/>
    <property type="molecule type" value="Genomic_DNA"/>
</dbReference>
<evidence type="ECO:0000256" key="3">
    <source>
        <dbReference type="ARBA" id="ARBA00023163"/>
    </source>
</evidence>
<evidence type="ECO:0000256" key="1">
    <source>
        <dbReference type="ARBA" id="ARBA00023015"/>
    </source>
</evidence>
<dbReference type="Gene3D" id="3.40.1410.10">
    <property type="entry name" value="Chorismate lyase-like"/>
    <property type="match status" value="1"/>
</dbReference>
<evidence type="ECO:0000256" key="2">
    <source>
        <dbReference type="ARBA" id="ARBA00023125"/>
    </source>
</evidence>